<dbReference type="Pfam" id="PF13471">
    <property type="entry name" value="Transglut_core3"/>
    <property type="match status" value="1"/>
</dbReference>
<reference evidence="3" key="2">
    <citation type="submission" date="2011-02" db="EMBL/GenBank/DDBJ databases">
        <title>The complete genome of Syntrophobotulus glycolicus DSM 8271.</title>
        <authorList>
            <person name="Lucas S."/>
            <person name="Copeland A."/>
            <person name="Lapidus A."/>
            <person name="Bruce D."/>
            <person name="Goodwin L."/>
            <person name="Pitluck S."/>
            <person name="Kyrpides N."/>
            <person name="Mavromatis K."/>
            <person name="Pagani I."/>
            <person name="Ivanova N."/>
            <person name="Mikhailova N."/>
            <person name="Chertkov O."/>
            <person name="Held B."/>
            <person name="Detter J.C."/>
            <person name="Tapia R."/>
            <person name="Han C."/>
            <person name="Land M."/>
            <person name="Hauser L."/>
            <person name="Markowitz V."/>
            <person name="Cheng J.-F."/>
            <person name="Hugenholtz P."/>
            <person name="Woyke T."/>
            <person name="Wu D."/>
            <person name="Spring S."/>
            <person name="Schroeder M."/>
            <person name="Brambilla E."/>
            <person name="Klenk H.-P."/>
            <person name="Eisen J.A."/>
        </authorList>
    </citation>
    <scope>NUCLEOTIDE SEQUENCE [LARGE SCALE GENOMIC DNA]</scope>
    <source>
        <strain evidence="3">DSM 8271 / FlGlyR</strain>
    </source>
</reference>
<dbReference type="HOGENOM" id="CLU_129168_2_1_9"/>
<dbReference type="NCBIfam" id="NF033537">
    <property type="entry name" value="lasso_biosyn_B2"/>
    <property type="match status" value="1"/>
</dbReference>
<dbReference type="InterPro" id="IPR053521">
    <property type="entry name" value="McjB-like"/>
</dbReference>
<evidence type="ECO:0000259" key="1">
    <source>
        <dbReference type="Pfam" id="PF13471"/>
    </source>
</evidence>
<accession>F0SY83</accession>
<gene>
    <name evidence="2" type="ordered locus">Sgly_1620</name>
</gene>
<feature type="domain" description="Microcin J25-processing protein McjB C-terminal" evidence="1">
    <location>
        <begin position="38"/>
        <end position="144"/>
    </location>
</feature>
<dbReference type="InterPro" id="IPR032708">
    <property type="entry name" value="McjB_C"/>
</dbReference>
<dbReference type="AlphaFoldDB" id="F0SY83"/>
<sequence>MVFKRRWMKFSHLSMKEKLLLAGSFLLLGAVRLTILVIPFRYIVPVIGKKMAESAQTMDRRTYRKAAKIGWAIDTMSRYTPWESKCLVQAVTALLFLRIFGIPYTLYLGLDRDEANQLVAHAWLRCGELIVTGNAGKERFRVVSQFARNQ</sequence>
<keyword evidence="3" id="KW-1185">Reference proteome</keyword>
<dbReference type="Proteomes" id="UP000007488">
    <property type="component" value="Chromosome"/>
</dbReference>
<dbReference type="EMBL" id="CP002547">
    <property type="protein sequence ID" value="ADY55918.1"/>
    <property type="molecule type" value="Genomic_DNA"/>
</dbReference>
<evidence type="ECO:0000313" key="3">
    <source>
        <dbReference type="Proteomes" id="UP000007488"/>
    </source>
</evidence>
<dbReference type="KEGG" id="sgy:Sgly_1620"/>
<dbReference type="STRING" id="645991.Sgly_1620"/>
<evidence type="ECO:0000313" key="2">
    <source>
        <dbReference type="EMBL" id="ADY55918.1"/>
    </source>
</evidence>
<proteinExistence type="predicted"/>
<dbReference type="eggNOG" id="ENOG5032RQF">
    <property type="taxonomic scope" value="Bacteria"/>
</dbReference>
<reference evidence="2 3" key="1">
    <citation type="journal article" date="2011" name="Stand. Genomic Sci.">
        <title>Complete genome sequence of Syntrophobotulus glycolicus type strain (FlGlyR).</title>
        <authorList>
            <person name="Han C."/>
            <person name="Mwirichia R."/>
            <person name="Chertkov O."/>
            <person name="Held B."/>
            <person name="Lapidus A."/>
            <person name="Nolan M."/>
            <person name="Lucas S."/>
            <person name="Hammon N."/>
            <person name="Deshpande S."/>
            <person name="Cheng J.F."/>
            <person name="Tapia R."/>
            <person name="Goodwin L."/>
            <person name="Pitluck S."/>
            <person name="Huntemann M."/>
            <person name="Liolios K."/>
            <person name="Ivanova N."/>
            <person name="Pagani I."/>
            <person name="Mavromatis K."/>
            <person name="Ovchinikova G."/>
            <person name="Pati A."/>
            <person name="Chen A."/>
            <person name="Palaniappan K."/>
            <person name="Land M."/>
            <person name="Hauser L."/>
            <person name="Brambilla E.M."/>
            <person name="Rohde M."/>
            <person name="Spring S."/>
            <person name="Sikorski J."/>
            <person name="Goker M."/>
            <person name="Woyke T."/>
            <person name="Bristow J."/>
            <person name="Eisen J.A."/>
            <person name="Markowitz V."/>
            <person name="Hugenholtz P."/>
            <person name="Kyrpides N.C."/>
            <person name="Klenk H.P."/>
            <person name="Detter J.C."/>
        </authorList>
    </citation>
    <scope>NUCLEOTIDE SEQUENCE [LARGE SCALE GENOMIC DNA]</scope>
    <source>
        <strain evidence="3">DSM 8271 / FlGlyR</strain>
    </source>
</reference>
<name>F0SY83_SYNGF</name>
<protein>
    <recommendedName>
        <fullName evidence="1">Microcin J25-processing protein McjB C-terminal domain-containing protein</fullName>
    </recommendedName>
</protein>
<organism evidence="2 3">
    <name type="scientific">Syntrophobotulus glycolicus (strain DSM 8271 / FlGlyR)</name>
    <dbReference type="NCBI Taxonomy" id="645991"/>
    <lineage>
        <taxon>Bacteria</taxon>
        <taxon>Bacillati</taxon>
        <taxon>Bacillota</taxon>
        <taxon>Clostridia</taxon>
        <taxon>Eubacteriales</taxon>
        <taxon>Desulfitobacteriaceae</taxon>
        <taxon>Syntrophobotulus</taxon>
    </lineage>
</organism>